<evidence type="ECO:0000256" key="2">
    <source>
        <dbReference type="ARBA" id="ARBA00022692"/>
    </source>
</evidence>
<dbReference type="GO" id="GO:0016020">
    <property type="term" value="C:membrane"/>
    <property type="evidence" value="ECO:0007669"/>
    <property type="project" value="UniProtKB-SubCell"/>
</dbReference>
<dbReference type="Proteomes" id="UP000295274">
    <property type="component" value="Unassembled WGS sequence"/>
</dbReference>
<gene>
    <name evidence="7" type="ORF">DFQ03_0359</name>
</gene>
<keyword evidence="2 5" id="KW-0812">Transmembrane</keyword>
<feature type="transmembrane region" description="Helical" evidence="5">
    <location>
        <begin position="162"/>
        <end position="181"/>
    </location>
</feature>
<dbReference type="AlphaFoldDB" id="A0A4R7DE67"/>
<protein>
    <submittedName>
        <fullName evidence="7">O-antigen ligase</fullName>
    </submittedName>
</protein>
<keyword evidence="7" id="KW-0436">Ligase</keyword>
<reference evidence="7 8" key="1">
    <citation type="submission" date="2019-03" db="EMBL/GenBank/DDBJ databases">
        <title>Genomic Encyclopedia of Type Strains, Phase III (KMG-III): the genomes of soil and plant-associated and newly described type strains.</title>
        <authorList>
            <person name="Whitman W."/>
        </authorList>
    </citation>
    <scope>NUCLEOTIDE SEQUENCE [LARGE SCALE GENOMIC DNA]</scope>
    <source>
        <strain evidence="7 8">CECT 8455</strain>
    </source>
</reference>
<organism evidence="7 8">
    <name type="scientific">Maribacter caenipelagi</name>
    <dbReference type="NCBI Taxonomy" id="1447781"/>
    <lineage>
        <taxon>Bacteria</taxon>
        <taxon>Pseudomonadati</taxon>
        <taxon>Bacteroidota</taxon>
        <taxon>Flavobacteriia</taxon>
        <taxon>Flavobacteriales</taxon>
        <taxon>Flavobacteriaceae</taxon>
        <taxon>Maribacter</taxon>
    </lineage>
</organism>
<dbReference type="PANTHER" id="PTHR37422:SF17">
    <property type="entry name" value="O-ANTIGEN LIGASE"/>
    <property type="match status" value="1"/>
</dbReference>
<evidence type="ECO:0000256" key="3">
    <source>
        <dbReference type="ARBA" id="ARBA00022989"/>
    </source>
</evidence>
<feature type="transmembrane region" description="Helical" evidence="5">
    <location>
        <begin position="81"/>
        <end position="98"/>
    </location>
</feature>
<accession>A0A4R7DE67</accession>
<sequence length="419" mass="48587">MLSRIILFSVMIFGFLLPISTKYSNAALILFYTLSIFYSISYGFKFKDVKFRFVKGSTLLLFAPALISILTFNDIEADFQIISRRITFLISPIVFLLLPNSIIEKIKFKSLFGLIIGCLTTSLYLIYKVLIKYYHSKNGFVIDKDLFNYYHTNVHFMSDIDIHPSYFGMFILLSLFALWFLKPIKNHWFVSATYMIFGLAVLFINSRIIIVFTVVFMVFIGYSMLKSYIKSFKHVFVIVLVGIAIFGSLFFFLKNTYLSQRFSKELAWELSNEIGTKYNSKNYGDSRVARWRLAIELIKDKPFFGYGVSKETIILKNAFLENNMATSAKLQYNAHNQFITTSLESGIIGLLILLYFFTYNLCIAFTKHDSLFLFYIISILSICLIESYFKRNAGITFVSFFTTLLLLYNQQNETITKSS</sequence>
<feature type="domain" description="O-antigen ligase-related" evidence="6">
    <location>
        <begin position="195"/>
        <end position="354"/>
    </location>
</feature>
<comment type="caution">
    <text evidence="7">The sequence shown here is derived from an EMBL/GenBank/DDBJ whole genome shotgun (WGS) entry which is preliminary data.</text>
</comment>
<dbReference type="InterPro" id="IPR051533">
    <property type="entry name" value="WaaL-like"/>
</dbReference>
<dbReference type="PANTHER" id="PTHR37422">
    <property type="entry name" value="TEICHURONIC ACID BIOSYNTHESIS PROTEIN TUAE"/>
    <property type="match status" value="1"/>
</dbReference>
<feature type="transmembrane region" description="Helical" evidence="5">
    <location>
        <begin position="193"/>
        <end position="222"/>
    </location>
</feature>
<evidence type="ECO:0000256" key="4">
    <source>
        <dbReference type="ARBA" id="ARBA00023136"/>
    </source>
</evidence>
<name>A0A4R7DE67_9FLAO</name>
<evidence type="ECO:0000256" key="1">
    <source>
        <dbReference type="ARBA" id="ARBA00004141"/>
    </source>
</evidence>
<dbReference type="Pfam" id="PF04932">
    <property type="entry name" value="Wzy_C"/>
    <property type="match status" value="1"/>
</dbReference>
<feature type="transmembrane region" description="Helical" evidence="5">
    <location>
        <begin position="347"/>
        <end position="366"/>
    </location>
</feature>
<proteinExistence type="predicted"/>
<dbReference type="OrthoDB" id="1435411at2"/>
<keyword evidence="3 5" id="KW-1133">Transmembrane helix</keyword>
<feature type="transmembrane region" description="Helical" evidence="5">
    <location>
        <begin position="372"/>
        <end position="389"/>
    </location>
</feature>
<keyword evidence="8" id="KW-1185">Reference proteome</keyword>
<dbReference type="EMBL" id="SNZW01000011">
    <property type="protein sequence ID" value="TDS18651.1"/>
    <property type="molecule type" value="Genomic_DNA"/>
</dbReference>
<evidence type="ECO:0000313" key="7">
    <source>
        <dbReference type="EMBL" id="TDS18651.1"/>
    </source>
</evidence>
<comment type="subcellular location">
    <subcellularLocation>
        <location evidence="1">Membrane</location>
        <topology evidence="1">Multi-pass membrane protein</topology>
    </subcellularLocation>
</comment>
<feature type="transmembrane region" description="Helical" evidence="5">
    <location>
        <begin position="27"/>
        <end position="44"/>
    </location>
</feature>
<dbReference type="GO" id="GO:0016874">
    <property type="term" value="F:ligase activity"/>
    <property type="evidence" value="ECO:0007669"/>
    <property type="project" value="UniProtKB-KW"/>
</dbReference>
<evidence type="ECO:0000256" key="5">
    <source>
        <dbReference type="SAM" id="Phobius"/>
    </source>
</evidence>
<feature type="transmembrane region" description="Helical" evidence="5">
    <location>
        <begin position="234"/>
        <end position="253"/>
    </location>
</feature>
<dbReference type="RefSeq" id="WP_133671295.1">
    <property type="nucleotide sequence ID" value="NZ_SNZW01000011.1"/>
</dbReference>
<feature type="transmembrane region" description="Helical" evidence="5">
    <location>
        <begin position="5"/>
        <end position="21"/>
    </location>
</feature>
<evidence type="ECO:0000313" key="8">
    <source>
        <dbReference type="Proteomes" id="UP000295274"/>
    </source>
</evidence>
<feature type="transmembrane region" description="Helical" evidence="5">
    <location>
        <begin position="110"/>
        <end position="127"/>
    </location>
</feature>
<dbReference type="InterPro" id="IPR007016">
    <property type="entry name" value="O-antigen_ligase-rel_domated"/>
</dbReference>
<keyword evidence="4 5" id="KW-0472">Membrane</keyword>
<evidence type="ECO:0000259" key="6">
    <source>
        <dbReference type="Pfam" id="PF04932"/>
    </source>
</evidence>
<feature type="transmembrane region" description="Helical" evidence="5">
    <location>
        <begin position="56"/>
        <end position="75"/>
    </location>
</feature>